<feature type="domain" description="Histone chaperone RTT106/FACT complex subunit SPT16-like middle" evidence="5">
    <location>
        <begin position="242"/>
        <end position="338"/>
    </location>
</feature>
<keyword evidence="7" id="KW-1185">Reference proteome</keyword>
<evidence type="ECO:0000256" key="3">
    <source>
        <dbReference type="ARBA" id="ARBA00038654"/>
    </source>
</evidence>
<dbReference type="InterPro" id="IPR011993">
    <property type="entry name" value="PH-like_dom_sf"/>
</dbReference>
<comment type="similarity">
    <text evidence="1">Belongs to the RTT106 family.</text>
</comment>
<dbReference type="InterPro" id="IPR050454">
    <property type="entry name" value="RTT106/SSRP1_HistChap/FACT"/>
</dbReference>
<feature type="compositionally biased region" description="Acidic residues" evidence="4">
    <location>
        <begin position="421"/>
        <end position="440"/>
    </location>
</feature>
<dbReference type="InterPro" id="IPR013719">
    <property type="entry name" value="RTT106/SPT16-like_middle_dom"/>
</dbReference>
<evidence type="ECO:0000259" key="5">
    <source>
        <dbReference type="SMART" id="SM01287"/>
    </source>
</evidence>
<dbReference type="GO" id="GO:0042393">
    <property type="term" value="F:histone binding"/>
    <property type="evidence" value="ECO:0007669"/>
    <property type="project" value="TreeGrafter"/>
</dbReference>
<evidence type="ECO:0000256" key="1">
    <source>
        <dbReference type="ARBA" id="ARBA00006159"/>
    </source>
</evidence>
<dbReference type="Pfam" id="PF08512">
    <property type="entry name" value="Rttp106-like_middle"/>
    <property type="match status" value="1"/>
</dbReference>
<feature type="compositionally biased region" description="Basic and acidic residues" evidence="4">
    <location>
        <begin position="371"/>
        <end position="380"/>
    </location>
</feature>
<dbReference type="PANTHER" id="PTHR45849:SF3">
    <property type="entry name" value="HISTONE CHAPERONE RTT106"/>
    <property type="match status" value="1"/>
</dbReference>
<evidence type="ECO:0000256" key="4">
    <source>
        <dbReference type="SAM" id="MobiDB-lite"/>
    </source>
</evidence>
<reference evidence="6" key="1">
    <citation type="journal article" date="2020" name="Stud. Mycol.">
        <title>101 Dothideomycetes genomes: a test case for predicting lifestyles and emergence of pathogens.</title>
        <authorList>
            <person name="Haridas S."/>
            <person name="Albert R."/>
            <person name="Binder M."/>
            <person name="Bloem J."/>
            <person name="Labutti K."/>
            <person name="Salamov A."/>
            <person name="Andreopoulos B."/>
            <person name="Baker S."/>
            <person name="Barry K."/>
            <person name="Bills G."/>
            <person name="Bluhm B."/>
            <person name="Cannon C."/>
            <person name="Castanera R."/>
            <person name="Culley D."/>
            <person name="Daum C."/>
            <person name="Ezra D."/>
            <person name="Gonzalez J."/>
            <person name="Henrissat B."/>
            <person name="Kuo A."/>
            <person name="Liang C."/>
            <person name="Lipzen A."/>
            <person name="Lutzoni F."/>
            <person name="Magnuson J."/>
            <person name="Mondo S."/>
            <person name="Nolan M."/>
            <person name="Ohm R."/>
            <person name="Pangilinan J."/>
            <person name="Park H.-J."/>
            <person name="Ramirez L."/>
            <person name="Alfaro M."/>
            <person name="Sun H."/>
            <person name="Tritt A."/>
            <person name="Yoshinaga Y."/>
            <person name="Zwiers L.-H."/>
            <person name="Turgeon B."/>
            <person name="Goodwin S."/>
            <person name="Spatafora J."/>
            <person name="Crous P."/>
            <person name="Grigoriev I."/>
        </authorList>
    </citation>
    <scope>NUCLEOTIDE SEQUENCE</scope>
    <source>
        <strain evidence="6">CBS 113979</strain>
    </source>
</reference>
<sequence>MDDLDLLDQAIPDRPDLLNGLRKISLSKDAESAALVKNLANYIIDLRERIPTSFAPNGIQLTGPRKRRFEESANGADTPGWADAATKAVFSVPDVSFSIPQRKKLRLEWVAADKKDVDKGGIRAVDANGKVEFGVSWKDIDQIFCLPVPEKTKRAWNFVAIPTDGNGITADTPETASEPVVWTYQELTAKEKEAAGNPEPEPERTTNLLDKELSTIGKHVVLPDEKEFVSAVVQSHRKNEKAVHVKAHKGSKEGYLFFLPPGILFAFKKPLLFFPFSAISSISYTSVLQRTFNLNISTQSTGSSDDKAQEIEFSMLDQADFPSIDAYVKKHGLNDASLAEGRRAKKYEVNKVKTEEGAAAEPTEGEDGETELQKAERELQDQEDEEEEDFDPGSEGDSDGSGSSDEEDEYEYGDGAMGDVQGEDDEEEVEEEEEEEEVEPEVVQPPPKKKAKMEVRQKKEAEYSGYNDDDYL</sequence>
<dbReference type="SMART" id="SM01287">
    <property type="entry name" value="Rtt106"/>
    <property type="match status" value="1"/>
</dbReference>
<evidence type="ECO:0000256" key="2">
    <source>
        <dbReference type="ARBA" id="ARBA00037550"/>
    </source>
</evidence>
<feature type="compositionally biased region" description="Basic and acidic residues" evidence="4">
    <location>
        <begin position="452"/>
        <end position="462"/>
    </location>
</feature>
<dbReference type="AlphaFoldDB" id="A0A6G1GQ19"/>
<accession>A0A6G1GQ19</accession>
<protein>
    <submittedName>
        <fullName evidence="6">Rtt106-domain-containing protein</fullName>
    </submittedName>
</protein>
<dbReference type="GO" id="GO:0031491">
    <property type="term" value="F:nucleosome binding"/>
    <property type="evidence" value="ECO:0007669"/>
    <property type="project" value="TreeGrafter"/>
</dbReference>
<dbReference type="EMBL" id="ML977178">
    <property type="protein sequence ID" value="KAF1983043.1"/>
    <property type="molecule type" value="Genomic_DNA"/>
</dbReference>
<dbReference type="OrthoDB" id="75754at2759"/>
<organism evidence="6 7">
    <name type="scientific">Aulographum hederae CBS 113979</name>
    <dbReference type="NCBI Taxonomy" id="1176131"/>
    <lineage>
        <taxon>Eukaryota</taxon>
        <taxon>Fungi</taxon>
        <taxon>Dikarya</taxon>
        <taxon>Ascomycota</taxon>
        <taxon>Pezizomycotina</taxon>
        <taxon>Dothideomycetes</taxon>
        <taxon>Pleosporomycetidae</taxon>
        <taxon>Aulographales</taxon>
        <taxon>Aulographaceae</taxon>
    </lineage>
</organism>
<dbReference type="Gene3D" id="2.30.29.30">
    <property type="entry name" value="Pleckstrin-homology domain (PH domain)/Phosphotyrosine-binding domain (PTB)"/>
    <property type="match status" value="1"/>
</dbReference>
<comment type="function">
    <text evidence="2">Histones H3 and H4 chaperone involved in the nucleosome formation and heterochromatin silencing. Required for the deposition of H3K56ac-carrying H3-H4 complex onto newly-replicated DNA. Plays a role in the transcriptional regulation of the cell-cycle dependent histone genes by creating a repressive structure at the core histone gene promoter.</text>
</comment>
<comment type="subunit">
    <text evidence="3">Interacts with histones H3 and H4.</text>
</comment>
<dbReference type="Gene3D" id="2.30.29.120">
    <property type="match status" value="1"/>
</dbReference>
<evidence type="ECO:0000313" key="7">
    <source>
        <dbReference type="Proteomes" id="UP000800041"/>
    </source>
</evidence>
<dbReference type="Proteomes" id="UP000800041">
    <property type="component" value="Unassembled WGS sequence"/>
</dbReference>
<gene>
    <name evidence="6" type="ORF">K402DRAFT_383506</name>
</gene>
<dbReference type="PANTHER" id="PTHR45849">
    <property type="entry name" value="FACT COMPLEX SUBUNIT SSRP1"/>
    <property type="match status" value="1"/>
</dbReference>
<feature type="region of interest" description="Disordered" evidence="4">
    <location>
        <begin position="349"/>
        <end position="472"/>
    </location>
</feature>
<evidence type="ECO:0000313" key="6">
    <source>
        <dbReference type="EMBL" id="KAF1983043.1"/>
    </source>
</evidence>
<feature type="compositionally biased region" description="Acidic residues" evidence="4">
    <location>
        <begin position="381"/>
        <end position="412"/>
    </location>
</feature>
<name>A0A6G1GQ19_9PEZI</name>
<proteinExistence type="inferred from homology"/>
<dbReference type="SUPFAM" id="SSF50729">
    <property type="entry name" value="PH domain-like"/>
    <property type="match status" value="1"/>
</dbReference>